<protein>
    <recommendedName>
        <fullName evidence="9">Protein translocase subunit SecD</fullName>
    </recommendedName>
</protein>
<keyword evidence="2 9" id="KW-0813">Transport</keyword>
<sequence length="562" mass="61171">MRENVLQRALVILAVTLASLYVMLIGWRAPRLEDFKSFDQIKKNVATNIKLGLDLKGGSHLVMQVMVDEALKKMCDDNAEKAKAILENIGISVKEARSLSATQLAVTVNDAGRIAEARDKVLEDFGKSEWNATISGDTLTFTLSERVAQEYRRRAVEQAMLIIENRINAFGVAEPTLQRYGAEQSHQILLQLPGVDDPERVKKTLVLESNLELRPVDGTYRTYATLEEAKSAVGVRTDVEALPLDEREEDEATDEDGNPLPRRNRQPKPDAPTAYMVVSKTPVVVGRDLRDAFAASGTVDGDGDYRIIFKLKDEAAKKFGEWTGKNIGKGLAIVLNGRIKSAPTIRGQIRETGEITGNFTKASAEDLALVLRSGALPARIVYLEERTVGPSLGADSIRQGVAASIAGLVFILMFMVVYYRLSGVNAIISLILNLVMLLAAMAMFGAVLTLPGIAGVILTIGMAVDSNVLIFERIREELRAGKAVINAVELGFDKAFITILDTHVTTVVSSLILFVFGTGPIRGFAVTLLAGLLANIFTATFVSKTMFGYVLSRSERPTALSI</sequence>
<dbReference type="InterPro" id="IPR055344">
    <property type="entry name" value="SecD_SecF_C_bact"/>
</dbReference>
<dbReference type="PANTHER" id="PTHR30081:SF1">
    <property type="entry name" value="PROTEIN TRANSLOCASE SUBUNIT SECD"/>
    <property type="match status" value="1"/>
</dbReference>
<dbReference type="InterPro" id="IPR022813">
    <property type="entry name" value="SecD/SecF_arch_bac"/>
</dbReference>
<proteinExistence type="inferred from homology"/>
<evidence type="ECO:0000256" key="5">
    <source>
        <dbReference type="ARBA" id="ARBA00022927"/>
    </source>
</evidence>
<evidence type="ECO:0000256" key="4">
    <source>
        <dbReference type="ARBA" id="ARBA00022692"/>
    </source>
</evidence>
<accession>A0ABX8B4H9</accession>
<dbReference type="EMBL" id="CP072642">
    <property type="protein sequence ID" value="QUV94006.1"/>
    <property type="molecule type" value="Genomic_DNA"/>
</dbReference>
<keyword evidence="8 9" id="KW-0472">Membrane</keyword>
<feature type="transmembrane region" description="Helical" evidence="9">
    <location>
        <begin position="453"/>
        <end position="474"/>
    </location>
</feature>
<dbReference type="Pfam" id="PF02355">
    <property type="entry name" value="SecD_SecF_C"/>
    <property type="match status" value="1"/>
</dbReference>
<keyword evidence="4 9" id="KW-0812">Transmembrane</keyword>
<dbReference type="Gene3D" id="3.30.1360.200">
    <property type="match status" value="1"/>
</dbReference>
<dbReference type="InterPro" id="IPR054384">
    <property type="entry name" value="SecDF_P1_head"/>
</dbReference>
<keyword evidence="6 9" id="KW-1133">Transmembrane helix</keyword>
<evidence type="ECO:0000313" key="15">
    <source>
        <dbReference type="Proteomes" id="UP000677668"/>
    </source>
</evidence>
<dbReference type="NCBIfam" id="TIGR00916">
    <property type="entry name" value="2A0604s01"/>
    <property type="match status" value="1"/>
</dbReference>
<dbReference type="InterPro" id="IPR048631">
    <property type="entry name" value="SecD_1st"/>
</dbReference>
<dbReference type="InterPro" id="IPR001036">
    <property type="entry name" value="Acrflvin-R"/>
</dbReference>
<keyword evidence="7 9" id="KW-0811">Translocation</keyword>
<keyword evidence="15" id="KW-1185">Reference proteome</keyword>
<evidence type="ECO:0000256" key="9">
    <source>
        <dbReference type="HAMAP-Rule" id="MF_01463"/>
    </source>
</evidence>
<feature type="domain" description="Protein export membrane protein SecD/SecF C-terminal" evidence="11">
    <location>
        <begin position="382"/>
        <end position="547"/>
    </location>
</feature>
<feature type="compositionally biased region" description="Acidic residues" evidence="10">
    <location>
        <begin position="246"/>
        <end position="257"/>
    </location>
</feature>
<feature type="domain" description="Protein translocase subunit SecDF P1" evidence="12">
    <location>
        <begin position="156"/>
        <end position="217"/>
    </location>
</feature>
<evidence type="ECO:0000256" key="2">
    <source>
        <dbReference type="ARBA" id="ARBA00022448"/>
    </source>
</evidence>
<evidence type="ECO:0000256" key="3">
    <source>
        <dbReference type="ARBA" id="ARBA00022475"/>
    </source>
</evidence>
<feature type="region of interest" description="Disordered" evidence="10">
    <location>
        <begin position="237"/>
        <end position="272"/>
    </location>
</feature>
<comment type="similarity">
    <text evidence="9">Belongs to the SecD/SecF family. SecD subfamily.</text>
</comment>
<dbReference type="Gene3D" id="3.30.70.3400">
    <property type="match status" value="2"/>
</dbReference>
<dbReference type="Gene3D" id="1.20.1640.10">
    <property type="entry name" value="Multidrug efflux transporter AcrB transmembrane domain"/>
    <property type="match status" value="1"/>
</dbReference>
<feature type="transmembrane region" description="Helical" evidence="9">
    <location>
        <begin position="495"/>
        <end position="517"/>
    </location>
</feature>
<feature type="transmembrane region" description="Helical" evidence="9">
    <location>
        <begin position="426"/>
        <end position="447"/>
    </location>
</feature>
<comment type="subcellular location">
    <subcellularLocation>
        <location evidence="1 9">Cell membrane</location>
        <topology evidence="1 9">Multi-pass membrane protein</topology>
    </subcellularLocation>
</comment>
<dbReference type="Pfam" id="PF22599">
    <property type="entry name" value="SecDF_P1_head"/>
    <property type="match status" value="1"/>
</dbReference>
<comment type="subunit">
    <text evidence="9">Forms a complex with SecF. Part of the essential Sec protein translocation apparatus which comprises SecA, SecYEG and auxiliary proteins SecDF. Other proteins may also be involved.</text>
</comment>
<dbReference type="RefSeq" id="WP_211422333.1">
    <property type="nucleotide sequence ID" value="NZ_CP072642.1"/>
</dbReference>
<dbReference type="PANTHER" id="PTHR30081">
    <property type="entry name" value="PROTEIN-EXPORT MEMBRANE PROTEIN SEC"/>
    <property type="match status" value="1"/>
</dbReference>
<evidence type="ECO:0000259" key="11">
    <source>
        <dbReference type="Pfam" id="PF02355"/>
    </source>
</evidence>
<keyword evidence="3 9" id="KW-1003">Cell membrane</keyword>
<feature type="transmembrane region" description="Helical" evidence="9">
    <location>
        <begin position="523"/>
        <end position="543"/>
    </location>
</feature>
<dbReference type="PRINTS" id="PR00702">
    <property type="entry name" value="ACRIFLAVINRP"/>
</dbReference>
<evidence type="ECO:0000256" key="1">
    <source>
        <dbReference type="ARBA" id="ARBA00004651"/>
    </source>
</evidence>
<dbReference type="NCBIfam" id="TIGR01129">
    <property type="entry name" value="secD"/>
    <property type="match status" value="1"/>
</dbReference>
<feature type="transmembrane region" description="Helical" evidence="9">
    <location>
        <begin position="400"/>
        <end position="419"/>
    </location>
</feature>
<dbReference type="Proteomes" id="UP000677668">
    <property type="component" value="Chromosome 1"/>
</dbReference>
<evidence type="ECO:0000259" key="12">
    <source>
        <dbReference type="Pfam" id="PF21760"/>
    </source>
</evidence>
<reference evidence="14 15" key="1">
    <citation type="submission" date="2021-03" db="EMBL/GenBank/DDBJ databases">
        <title>Genomic and phenotypic characterization of Chloracidobacterium isolates provides evidence for multiple species.</title>
        <authorList>
            <person name="Saini M.K."/>
            <person name="Costas A.M.G."/>
            <person name="Tank M."/>
            <person name="Bryant D.A."/>
        </authorList>
    </citation>
    <scope>NUCLEOTIDE SEQUENCE [LARGE SCALE GENOMIC DNA]</scope>
    <source>
        <strain evidence="14 15">N</strain>
    </source>
</reference>
<organism evidence="14 15">
    <name type="scientific">Chloracidobacterium sp. N</name>
    <dbReference type="NCBI Taxonomy" id="2821540"/>
    <lineage>
        <taxon>Bacteria</taxon>
        <taxon>Pseudomonadati</taxon>
        <taxon>Acidobacteriota</taxon>
        <taxon>Terriglobia</taxon>
        <taxon>Terriglobales</taxon>
        <taxon>Acidobacteriaceae</taxon>
        <taxon>Chloracidobacterium</taxon>
        <taxon>Chloracidobacterium aggregatum</taxon>
    </lineage>
</organism>
<evidence type="ECO:0000256" key="8">
    <source>
        <dbReference type="ARBA" id="ARBA00023136"/>
    </source>
</evidence>
<evidence type="ECO:0000313" key="14">
    <source>
        <dbReference type="EMBL" id="QUV94006.1"/>
    </source>
</evidence>
<dbReference type="InterPro" id="IPR005791">
    <property type="entry name" value="SecD"/>
</dbReference>
<dbReference type="Pfam" id="PF21760">
    <property type="entry name" value="SecD_1st"/>
    <property type="match status" value="1"/>
</dbReference>
<comment type="function">
    <text evidence="9">Part of the Sec protein translocase complex. Interacts with the SecYEG preprotein conducting channel. SecDF uses the proton motive force (PMF) to complete protein translocation after the ATP-dependent function of SecA.</text>
</comment>
<evidence type="ECO:0000256" key="6">
    <source>
        <dbReference type="ARBA" id="ARBA00022989"/>
    </source>
</evidence>
<name>A0ABX8B4H9_9BACT</name>
<dbReference type="InterPro" id="IPR048634">
    <property type="entry name" value="SecD_SecF_C"/>
</dbReference>
<dbReference type="SUPFAM" id="SSF82866">
    <property type="entry name" value="Multidrug efflux transporter AcrB transmembrane domain"/>
    <property type="match status" value="1"/>
</dbReference>
<dbReference type="HAMAP" id="MF_01463_B">
    <property type="entry name" value="SecD_B"/>
    <property type="match status" value="1"/>
</dbReference>
<gene>
    <name evidence="9 14" type="primary">secD</name>
    <name evidence="14" type="ORF">J8C05_00635</name>
</gene>
<feature type="domain" description="SecDF P1 head subdomain" evidence="13">
    <location>
        <begin position="272"/>
        <end position="378"/>
    </location>
</feature>
<feature type="transmembrane region" description="Helical" evidence="9">
    <location>
        <begin position="9"/>
        <end position="27"/>
    </location>
</feature>
<evidence type="ECO:0000259" key="13">
    <source>
        <dbReference type="Pfam" id="PF22599"/>
    </source>
</evidence>
<evidence type="ECO:0000256" key="7">
    <source>
        <dbReference type="ARBA" id="ARBA00023010"/>
    </source>
</evidence>
<keyword evidence="5 9" id="KW-0653">Protein transport</keyword>
<evidence type="ECO:0000256" key="10">
    <source>
        <dbReference type="SAM" id="MobiDB-lite"/>
    </source>
</evidence>